<sequence length="91" mass="10119">MAIDTSTILVFFQSHILEIILIVALIFVLKNWKLILISILIIGLLSYFGVFSDILNTIFPSTGAIPLNLLNNSLLNNSINQTLNQSIINFS</sequence>
<evidence type="ECO:0000313" key="3">
    <source>
        <dbReference type="Proteomes" id="UP001140258"/>
    </source>
</evidence>
<organism evidence="2 3">
    <name type="scientific">Methanococcus voltae PS</name>
    <dbReference type="NCBI Taxonomy" id="523842"/>
    <lineage>
        <taxon>Archaea</taxon>
        <taxon>Methanobacteriati</taxon>
        <taxon>Methanobacteriota</taxon>
        <taxon>Methanomada group</taxon>
        <taxon>Methanococci</taxon>
        <taxon>Methanococcales</taxon>
        <taxon>Methanococcaceae</taxon>
        <taxon>Methanococcus</taxon>
    </lineage>
</organism>
<keyword evidence="1" id="KW-0812">Transmembrane</keyword>
<dbReference type="EMBL" id="JANUCQ010000003">
    <property type="protein sequence ID" value="MCS3922593.1"/>
    <property type="molecule type" value="Genomic_DNA"/>
</dbReference>
<proteinExistence type="predicted"/>
<keyword evidence="1" id="KW-0472">Membrane</keyword>
<comment type="caution">
    <text evidence="2">The sequence shown here is derived from an EMBL/GenBank/DDBJ whole genome shotgun (WGS) entry which is preliminary data.</text>
</comment>
<feature type="transmembrane region" description="Helical" evidence="1">
    <location>
        <begin position="7"/>
        <end position="29"/>
    </location>
</feature>
<reference evidence="2" key="1">
    <citation type="submission" date="2022-08" db="EMBL/GenBank/DDBJ databases">
        <title>Genomic Encyclopedia of Type Strains, Phase V (KMG-V): Genome sequencing to study the core and pangenomes of soil and plant-associated prokaryotes.</title>
        <authorList>
            <person name="Whitman W."/>
        </authorList>
    </citation>
    <scope>NUCLEOTIDE SEQUENCE</scope>
    <source>
        <strain evidence="2">PS</strain>
    </source>
</reference>
<feature type="transmembrane region" description="Helical" evidence="1">
    <location>
        <begin position="35"/>
        <end position="55"/>
    </location>
</feature>
<accession>A0ABT2EXB0</accession>
<evidence type="ECO:0000313" key="2">
    <source>
        <dbReference type="EMBL" id="MCS3922593.1"/>
    </source>
</evidence>
<keyword evidence="1" id="KW-1133">Transmembrane helix</keyword>
<evidence type="ECO:0000256" key="1">
    <source>
        <dbReference type="SAM" id="Phobius"/>
    </source>
</evidence>
<name>A0ABT2EXB0_METVO</name>
<protein>
    <submittedName>
        <fullName evidence="2">Uncharacterized protein</fullName>
    </submittedName>
</protein>
<gene>
    <name evidence="2" type="ORF">M2325_001289</name>
</gene>
<keyword evidence="3" id="KW-1185">Reference proteome</keyword>
<dbReference type="Proteomes" id="UP001140258">
    <property type="component" value="Unassembled WGS sequence"/>
</dbReference>